<dbReference type="AlphaFoldDB" id="A0A5E4TB79"/>
<accession>A0A5E4TB79</accession>
<reference evidence="1 2" key="1">
    <citation type="submission" date="2019-08" db="EMBL/GenBank/DDBJ databases">
        <authorList>
            <person name="Peeters C."/>
        </authorList>
    </citation>
    <scope>NUCLEOTIDE SEQUENCE [LARGE SCALE GENOMIC DNA]</scope>
    <source>
        <strain evidence="1 2">LMG 31106</strain>
    </source>
</reference>
<protein>
    <submittedName>
        <fullName evidence="1">Integrase catalytic subunit</fullName>
    </submittedName>
</protein>
<evidence type="ECO:0000313" key="2">
    <source>
        <dbReference type="Proteomes" id="UP000384354"/>
    </source>
</evidence>
<dbReference type="EMBL" id="CABPSL010000003">
    <property type="protein sequence ID" value="VVD85047.1"/>
    <property type="molecule type" value="Genomic_DNA"/>
</dbReference>
<organism evidence="1 2">
    <name type="scientific">Pandoraea cepalis</name>
    <dbReference type="NCBI Taxonomy" id="2508294"/>
    <lineage>
        <taxon>Bacteria</taxon>
        <taxon>Pseudomonadati</taxon>
        <taxon>Pseudomonadota</taxon>
        <taxon>Betaproteobacteria</taxon>
        <taxon>Burkholderiales</taxon>
        <taxon>Burkholderiaceae</taxon>
        <taxon>Pandoraea</taxon>
    </lineage>
</organism>
<gene>
    <name evidence="1" type="ORF">PCE31106_01307</name>
</gene>
<name>A0A5E4TB79_9BURK</name>
<evidence type="ECO:0000313" key="1">
    <source>
        <dbReference type="EMBL" id="VVD85047.1"/>
    </source>
</evidence>
<proteinExistence type="predicted"/>
<sequence length="135" mass="15499">MYSYQERVRAVELYLKLGKRSKATIRQLGYPTKNSLKAWCNEFEKRGDLRTGYVRVKPKCSEEQKNLALEHYVNHGRCFAFTLRTLGYPCRQILSEWSSQVFSGSLHNDVNQSKKIAASPVGQFYIGANTWPSTA</sequence>
<dbReference type="Proteomes" id="UP000384354">
    <property type="component" value="Unassembled WGS sequence"/>
</dbReference>